<dbReference type="EMBL" id="FMCR01000005">
    <property type="protein sequence ID" value="SCF27079.1"/>
    <property type="molecule type" value="Genomic_DNA"/>
</dbReference>
<dbReference type="InterPro" id="IPR027417">
    <property type="entry name" value="P-loop_NTPase"/>
</dbReference>
<sequence>MTRAESAGAQAWTAPSPGEVLRRVAAKCSMDVADVETVLTEAGIALPSPVPATRRIDVQRLRVNGVKNDGTEFTIDRTIGPGVWAIMFPKNFVGKTSLLEFLVWALRGAPREIAPDVRAWVRRIIVDVVVSGQAVRVILVQGSYGDLSCSILSAGSADELVTGEDDSLHLLAEAEGEAEIEKLIGTFMMEALGLGYTSIWDPTGGLDGGGASQNHGWAAYFGACYLNHGGNKLLLGDIANLRWLPAKLLDLFIGLPYAGILSSLNTAQKRLNKTARQAAHRAESDRTARQDERKQWQDELSEVRKQLEHANRAADPLITDAIAAVDSALDDLRAARLAHADAEELKVRADQACLLAGQQVMDAKETWQARRVLGLLDPDCCPRCEEPIEPARHDAERQDASCAVCARPMRQVDEEFAEARIHELEEELAGQQEARGKAKEDLAERTRILTESQRSHNEAVQRLDEVRVATAYRAQRDLEIRAARLEGQLQATGSPDGALPEPTPDATEQVLAAVIKVLGGVVKEAADYLFPELDRQIVALARDFGVPNLDSVDVKRNGNLNAVKGGEKTAFPDFQPGERLRVRIAMVIAMLRVSTQRGVPAHPGLLLIDAIGSEEVTTSDATRLVRELNRLSDDLPGLQVILTTAKPEYIGDVLPEERIITSKGDYMF</sequence>
<feature type="region of interest" description="Disordered" evidence="2">
    <location>
        <begin position="272"/>
        <end position="294"/>
    </location>
</feature>
<dbReference type="SUPFAM" id="SSF52540">
    <property type="entry name" value="P-loop containing nucleoside triphosphate hydrolases"/>
    <property type="match status" value="1"/>
</dbReference>
<protein>
    <submittedName>
        <fullName evidence="3">Uncharacterized protein</fullName>
    </submittedName>
</protein>
<accession>A0A1C4Z225</accession>
<organism evidence="3 4">
    <name type="scientific">Micromonospora saelicesensis</name>
    <dbReference type="NCBI Taxonomy" id="285676"/>
    <lineage>
        <taxon>Bacteria</taxon>
        <taxon>Bacillati</taxon>
        <taxon>Actinomycetota</taxon>
        <taxon>Actinomycetes</taxon>
        <taxon>Micromonosporales</taxon>
        <taxon>Micromonosporaceae</taxon>
        <taxon>Micromonospora</taxon>
    </lineage>
</organism>
<dbReference type="STRING" id="285676.GA0070561_4835"/>
<gene>
    <name evidence="3" type="ORF">GA0070561_4835</name>
</gene>
<feature type="coiled-coil region" evidence="1">
    <location>
        <begin position="414"/>
        <end position="441"/>
    </location>
</feature>
<reference evidence="3 4" key="1">
    <citation type="submission" date="2016-06" db="EMBL/GenBank/DDBJ databases">
        <authorList>
            <person name="Kjaerup R.B."/>
            <person name="Dalgaard T.S."/>
            <person name="Juul-Madsen H.R."/>
        </authorList>
    </citation>
    <scope>NUCLEOTIDE SEQUENCE [LARGE SCALE GENOMIC DNA]</scope>
    <source>
        <strain evidence="3 4">DSM 44871</strain>
    </source>
</reference>
<proteinExistence type="predicted"/>
<dbReference type="Gene3D" id="3.40.50.300">
    <property type="entry name" value="P-loop containing nucleotide triphosphate hydrolases"/>
    <property type="match status" value="1"/>
</dbReference>
<name>A0A1C4Z225_9ACTN</name>
<keyword evidence="1" id="KW-0175">Coiled coil</keyword>
<feature type="compositionally biased region" description="Basic and acidic residues" evidence="2">
    <location>
        <begin position="280"/>
        <end position="294"/>
    </location>
</feature>
<evidence type="ECO:0000313" key="3">
    <source>
        <dbReference type="EMBL" id="SCF27079.1"/>
    </source>
</evidence>
<dbReference type="Proteomes" id="UP000198864">
    <property type="component" value="Unassembled WGS sequence"/>
</dbReference>
<evidence type="ECO:0000256" key="1">
    <source>
        <dbReference type="SAM" id="Coils"/>
    </source>
</evidence>
<evidence type="ECO:0000256" key="2">
    <source>
        <dbReference type="SAM" id="MobiDB-lite"/>
    </source>
</evidence>
<dbReference type="AlphaFoldDB" id="A0A1C4Z225"/>
<evidence type="ECO:0000313" key="4">
    <source>
        <dbReference type="Proteomes" id="UP000198864"/>
    </source>
</evidence>